<accession>A0A8H6X3D4</accession>
<feature type="chain" id="PRO_5034362423" evidence="1">
    <location>
        <begin position="17"/>
        <end position="131"/>
    </location>
</feature>
<keyword evidence="1" id="KW-0732">Signal</keyword>
<name>A0A8H6X3D4_9AGAR</name>
<evidence type="ECO:0000256" key="1">
    <source>
        <dbReference type="SAM" id="SignalP"/>
    </source>
</evidence>
<comment type="caution">
    <text evidence="2">The sequence shown here is derived from an EMBL/GenBank/DDBJ whole genome shotgun (WGS) entry which is preliminary data.</text>
</comment>
<sequence>MFKSLALFALLNAVLASASVARAPAAPATASVPGKGPVADAGFTAMETCVNTNLKNCLIWTVPALPVGCTNLAANGQANSVSSVQTAAGVGCTLFTSKTCTGSSQFITGTLNDLSVVGFDNKANSFTCASL</sequence>
<dbReference type="OrthoDB" id="2826615at2759"/>
<reference evidence="2" key="1">
    <citation type="submission" date="2020-05" db="EMBL/GenBank/DDBJ databases">
        <title>Mycena genomes resolve the evolution of fungal bioluminescence.</title>
        <authorList>
            <person name="Tsai I.J."/>
        </authorList>
    </citation>
    <scope>NUCLEOTIDE SEQUENCE</scope>
    <source>
        <strain evidence="2">CCC161011</strain>
    </source>
</reference>
<feature type="signal peptide" evidence="1">
    <location>
        <begin position="1"/>
        <end position="16"/>
    </location>
</feature>
<protein>
    <submittedName>
        <fullName evidence="2">Uncharacterized protein</fullName>
    </submittedName>
</protein>
<evidence type="ECO:0000313" key="3">
    <source>
        <dbReference type="Proteomes" id="UP000620124"/>
    </source>
</evidence>
<gene>
    <name evidence="2" type="ORF">MVEN_02355200</name>
</gene>
<dbReference type="Gene3D" id="2.60.20.10">
    <property type="entry name" value="Crystallins"/>
    <property type="match status" value="1"/>
</dbReference>
<keyword evidence="3" id="KW-1185">Reference proteome</keyword>
<dbReference type="Proteomes" id="UP000620124">
    <property type="component" value="Unassembled WGS sequence"/>
</dbReference>
<organism evidence="2 3">
    <name type="scientific">Mycena venus</name>
    <dbReference type="NCBI Taxonomy" id="2733690"/>
    <lineage>
        <taxon>Eukaryota</taxon>
        <taxon>Fungi</taxon>
        <taxon>Dikarya</taxon>
        <taxon>Basidiomycota</taxon>
        <taxon>Agaricomycotina</taxon>
        <taxon>Agaricomycetes</taxon>
        <taxon>Agaricomycetidae</taxon>
        <taxon>Agaricales</taxon>
        <taxon>Marasmiineae</taxon>
        <taxon>Mycenaceae</taxon>
        <taxon>Mycena</taxon>
    </lineage>
</organism>
<dbReference type="AlphaFoldDB" id="A0A8H6X3D4"/>
<dbReference type="EMBL" id="JACAZI010000029">
    <property type="protein sequence ID" value="KAF7333395.1"/>
    <property type="molecule type" value="Genomic_DNA"/>
</dbReference>
<proteinExistence type="predicted"/>
<evidence type="ECO:0000313" key="2">
    <source>
        <dbReference type="EMBL" id="KAF7333395.1"/>
    </source>
</evidence>